<dbReference type="Proteomes" id="UP000275408">
    <property type="component" value="Unassembled WGS sequence"/>
</dbReference>
<name>A0A3M6TU91_POCDA</name>
<dbReference type="OrthoDB" id="14788at2759"/>
<accession>A0A3M6TU91</accession>
<comment type="caution">
    <text evidence="2">The sequence shown here is derived from an EMBL/GenBank/DDBJ whole genome shotgun (WGS) entry which is preliminary data.</text>
</comment>
<evidence type="ECO:0000313" key="3">
    <source>
        <dbReference type="Proteomes" id="UP000275408"/>
    </source>
</evidence>
<sequence>MADQSKANLSRSQWELKMNMSLNCRKAEETNDGCIHVHPDDLKTIDQILKKLGVIERQNTFGKLPYPYKPQVHIVTCEGGVNGVIMANPQEYAPLSSLYSGQVAYPDSPCQCHRKCIENRMENIPAKSLHQNNLNRGDPYEQGRHKLRQKNRVI</sequence>
<proteinExistence type="predicted"/>
<gene>
    <name evidence="2" type="ORF">pdam_00020671</name>
</gene>
<reference evidence="2 3" key="1">
    <citation type="journal article" date="2018" name="Sci. Rep.">
        <title>Comparative analysis of the Pocillopora damicornis genome highlights role of immune system in coral evolution.</title>
        <authorList>
            <person name="Cunning R."/>
            <person name="Bay R.A."/>
            <person name="Gillette P."/>
            <person name="Baker A.C."/>
            <person name="Traylor-Knowles N."/>
        </authorList>
    </citation>
    <scope>NUCLEOTIDE SEQUENCE [LARGE SCALE GENOMIC DNA]</scope>
    <source>
        <strain evidence="2">RSMAS</strain>
        <tissue evidence="2">Whole animal</tissue>
    </source>
</reference>
<protein>
    <submittedName>
        <fullName evidence="2">Uncharacterized protein</fullName>
    </submittedName>
</protein>
<evidence type="ECO:0000313" key="2">
    <source>
        <dbReference type="EMBL" id="RMX44926.1"/>
    </source>
</evidence>
<dbReference type="AlphaFoldDB" id="A0A3M6TU91"/>
<organism evidence="2 3">
    <name type="scientific">Pocillopora damicornis</name>
    <name type="common">Cauliflower coral</name>
    <name type="synonym">Millepora damicornis</name>
    <dbReference type="NCBI Taxonomy" id="46731"/>
    <lineage>
        <taxon>Eukaryota</taxon>
        <taxon>Metazoa</taxon>
        <taxon>Cnidaria</taxon>
        <taxon>Anthozoa</taxon>
        <taxon>Hexacorallia</taxon>
        <taxon>Scleractinia</taxon>
        <taxon>Astrocoeniina</taxon>
        <taxon>Pocilloporidae</taxon>
        <taxon>Pocillopora</taxon>
    </lineage>
</organism>
<feature type="region of interest" description="Disordered" evidence="1">
    <location>
        <begin position="128"/>
        <end position="154"/>
    </location>
</feature>
<dbReference type="EMBL" id="RCHS01002927">
    <property type="protein sequence ID" value="RMX44926.1"/>
    <property type="molecule type" value="Genomic_DNA"/>
</dbReference>
<evidence type="ECO:0000256" key="1">
    <source>
        <dbReference type="SAM" id="MobiDB-lite"/>
    </source>
</evidence>
<keyword evidence="3" id="KW-1185">Reference proteome</keyword>
<feature type="compositionally biased region" description="Basic residues" evidence="1">
    <location>
        <begin position="145"/>
        <end position="154"/>
    </location>
</feature>